<reference evidence="3" key="1">
    <citation type="journal article" date="2018" name="Nat. Microbiol.">
        <title>Leveraging single-cell genomics to expand the fungal tree of life.</title>
        <authorList>
            <person name="Ahrendt S.R."/>
            <person name="Quandt C.A."/>
            <person name="Ciobanu D."/>
            <person name="Clum A."/>
            <person name="Salamov A."/>
            <person name="Andreopoulos B."/>
            <person name="Cheng J.F."/>
            <person name="Woyke T."/>
            <person name="Pelin A."/>
            <person name="Henrissat B."/>
            <person name="Reynolds N.K."/>
            <person name="Benny G.L."/>
            <person name="Smith M.E."/>
            <person name="James T.Y."/>
            <person name="Grigoriev I.V."/>
        </authorList>
    </citation>
    <scope>NUCLEOTIDE SEQUENCE [LARGE SCALE GENOMIC DNA]</scope>
</reference>
<evidence type="ECO:0000313" key="2">
    <source>
        <dbReference type="EMBL" id="RKO92450.1"/>
    </source>
</evidence>
<dbReference type="AlphaFoldDB" id="A0A4P9WMN8"/>
<dbReference type="Proteomes" id="UP000269721">
    <property type="component" value="Unassembled WGS sequence"/>
</dbReference>
<evidence type="ECO:0000313" key="3">
    <source>
        <dbReference type="Proteomes" id="UP000269721"/>
    </source>
</evidence>
<feature type="region of interest" description="Disordered" evidence="1">
    <location>
        <begin position="1"/>
        <end position="33"/>
    </location>
</feature>
<organism evidence="2 3">
    <name type="scientific">Blyttiomyces helicus</name>
    <dbReference type="NCBI Taxonomy" id="388810"/>
    <lineage>
        <taxon>Eukaryota</taxon>
        <taxon>Fungi</taxon>
        <taxon>Fungi incertae sedis</taxon>
        <taxon>Chytridiomycota</taxon>
        <taxon>Chytridiomycota incertae sedis</taxon>
        <taxon>Chytridiomycetes</taxon>
        <taxon>Chytridiomycetes incertae sedis</taxon>
        <taxon>Blyttiomyces</taxon>
    </lineage>
</organism>
<accession>A0A4P9WMN8</accession>
<protein>
    <submittedName>
        <fullName evidence="2">Uncharacterized protein</fullName>
    </submittedName>
</protein>
<proteinExistence type="predicted"/>
<name>A0A4P9WMN8_9FUNG</name>
<sequence length="109" mass="11281">MTADHTTLAAKRPESLDASDRTLTLAEPEGKKSGVSVIEIPSSNSLASAEGTKLGLGARLANLFNPRAAHGAKKKAALAEAHHQDRRVLEVASLLSVGDALASVDSNIN</sequence>
<dbReference type="EMBL" id="KZ994630">
    <property type="protein sequence ID" value="RKO92450.1"/>
    <property type="molecule type" value="Genomic_DNA"/>
</dbReference>
<evidence type="ECO:0000256" key="1">
    <source>
        <dbReference type="SAM" id="MobiDB-lite"/>
    </source>
</evidence>
<feature type="compositionally biased region" description="Basic and acidic residues" evidence="1">
    <location>
        <begin position="11"/>
        <end position="20"/>
    </location>
</feature>
<gene>
    <name evidence="2" type="ORF">BDK51DRAFT_29716</name>
</gene>
<keyword evidence="3" id="KW-1185">Reference proteome</keyword>
<feature type="non-terminal residue" evidence="2">
    <location>
        <position position="109"/>
    </location>
</feature>